<keyword evidence="3" id="KW-1185">Reference proteome</keyword>
<dbReference type="SUPFAM" id="SSF51735">
    <property type="entry name" value="NAD(P)-binding Rossmann-fold domains"/>
    <property type="match status" value="1"/>
</dbReference>
<evidence type="ECO:0000256" key="1">
    <source>
        <dbReference type="SAM" id="MobiDB-lite"/>
    </source>
</evidence>
<dbReference type="PANTHER" id="PTHR13812:SF19">
    <property type="entry name" value="KETIMINE REDUCTASE MU-CRYSTALLIN"/>
    <property type="match status" value="1"/>
</dbReference>
<dbReference type="Gene3D" id="3.40.50.720">
    <property type="entry name" value="NAD(P)-binding Rossmann-like Domain"/>
    <property type="match status" value="1"/>
</dbReference>
<dbReference type="InterPro" id="IPR003462">
    <property type="entry name" value="ODC_Mu_crystall"/>
</dbReference>
<dbReference type="PIRSF" id="PIRSF001439">
    <property type="entry name" value="CryM"/>
    <property type="match status" value="1"/>
</dbReference>
<proteinExistence type="predicted"/>
<dbReference type="Gene3D" id="3.30.1780.10">
    <property type="entry name" value="ornithine cyclodeaminase, domain 1"/>
    <property type="match status" value="1"/>
</dbReference>
<feature type="compositionally biased region" description="Basic and acidic residues" evidence="1">
    <location>
        <begin position="33"/>
        <end position="42"/>
    </location>
</feature>
<evidence type="ECO:0000313" key="2">
    <source>
        <dbReference type="EMBL" id="SEQ27562.1"/>
    </source>
</evidence>
<dbReference type="AlphaFoldDB" id="A0A1H9EPM7"/>
<evidence type="ECO:0000313" key="3">
    <source>
        <dbReference type="Proteomes" id="UP000199114"/>
    </source>
</evidence>
<accession>A0A1H9EPM7</accession>
<dbReference type="PANTHER" id="PTHR13812">
    <property type="entry name" value="KETIMINE REDUCTASE MU-CRYSTALLIN"/>
    <property type="match status" value="1"/>
</dbReference>
<reference evidence="3" key="1">
    <citation type="submission" date="2016-10" db="EMBL/GenBank/DDBJ databases">
        <authorList>
            <person name="Varghese N."/>
            <person name="Submissions S."/>
        </authorList>
    </citation>
    <scope>NUCLEOTIDE SEQUENCE [LARGE SCALE GENOMIC DNA]</scope>
    <source>
        <strain evidence="3">DSM 25055</strain>
    </source>
</reference>
<dbReference type="EMBL" id="FOFD01000002">
    <property type="protein sequence ID" value="SEQ27562.1"/>
    <property type="molecule type" value="Genomic_DNA"/>
</dbReference>
<dbReference type="InterPro" id="IPR023401">
    <property type="entry name" value="ODC_N"/>
</dbReference>
<dbReference type="Proteomes" id="UP000199114">
    <property type="component" value="Unassembled WGS sequence"/>
</dbReference>
<protein>
    <submittedName>
        <fullName evidence="2">Alanine dehydrogenase</fullName>
    </submittedName>
</protein>
<sequence>MVRVLSDEDVASVLDLEALLPVVADAFEKQRAGAVERPERPHYPIGTGIDPDAPGEPTGTGLCMPAYVHGAAYAATKLVTVVEDNPDRGLPTVTAQLALADAETGQPVGYLAGTRITSARTGCIGGLAARELATDGPIELAVIGAGTQARWQTRAIAAAVGVDRLESIRVYSPSDSRIACADDLETELGVPATAVSSPRAAVSGATVVVTATTSTEPVFPGNALADGALVIAVGAYTAEMRELDDRTIDRAERIFADVPDEAVETGDLRGHPTPAVRPFGDVIPGRRGRESADEIIVCESVGTAVLDAATAEFVFDRAREAELGTTVPL</sequence>
<feature type="region of interest" description="Disordered" evidence="1">
    <location>
        <begin position="33"/>
        <end position="54"/>
    </location>
</feature>
<dbReference type="OrthoDB" id="214116at2157"/>
<name>A0A1H9EPM7_9EURY</name>
<gene>
    <name evidence="2" type="ORF">SAMN04489841_1348</name>
</gene>
<organism evidence="2 3">
    <name type="scientific">Natrinema salaciae</name>
    <dbReference type="NCBI Taxonomy" id="1186196"/>
    <lineage>
        <taxon>Archaea</taxon>
        <taxon>Methanobacteriati</taxon>
        <taxon>Methanobacteriota</taxon>
        <taxon>Stenosarchaea group</taxon>
        <taxon>Halobacteria</taxon>
        <taxon>Halobacteriales</taxon>
        <taxon>Natrialbaceae</taxon>
        <taxon>Natrinema</taxon>
    </lineage>
</organism>
<dbReference type="InterPro" id="IPR036291">
    <property type="entry name" value="NAD(P)-bd_dom_sf"/>
</dbReference>
<dbReference type="RefSeq" id="WP_090615311.1">
    <property type="nucleotide sequence ID" value="NZ_FOFD01000002.1"/>
</dbReference>
<dbReference type="Pfam" id="PF02423">
    <property type="entry name" value="OCD_Mu_crystall"/>
    <property type="match status" value="1"/>
</dbReference>
<dbReference type="GO" id="GO:0005737">
    <property type="term" value="C:cytoplasm"/>
    <property type="evidence" value="ECO:0007669"/>
    <property type="project" value="TreeGrafter"/>
</dbReference>
<dbReference type="STRING" id="1186196.SAMN04489841_1348"/>